<sequence length="794" mass="87138">MTDTSSPGPEGYTVIIVPRDTGIGGAEDVPVAADTSRSQTPLVAAATPKEATSSSASSVTTALMVLALLVVAGFAGVIVGATGLWDLQSEVKSVVKLLAPKPELMISNLRTSTLPPETTAATPVSAASLHDFYMYRVQSDDDYSAENQNMANIGGALWYLHNEIIWHRWIRAGTYASTPKTRLEIFRVQTRATQALFSRGLNFGVVNTYDLGLCSGPFACENLAEYGPVVGCESWEGDKVETGRGNNFPHEQWVGQNHYPGALWYSLPGHCSSRKFWNQTGECLKTEPSGACKSGGPPTGARDCTYSYKKVGELRISEIEGIKNFDDFVEGGGQEYDRATDTGHQMTFWDHINDPKACQQRIDHILGLIKKKYPDQPFLTDPTCDFDLHKFYPNFPDGSNFDPTPSTYTLQITLVRVLVKASQYATEKLHKCITLSHHTVFIKPDMPTNSSVFALHYTSCFGVVWLAGTQHVRTVLQDVAALNRLVKFQGRKAMTNEDRSAKGLKVLQGSGRNASGEDGYSIGAGARVFVCGSMGVSWAYALEAVRKGTTTVGVRGKDVFPAQPAYLARQHALVTLTCRELLAPETSEDCVVLAVERRATPKLQDPRTIRKILTIDNNIALTFAGLNADARVLVNKTRVECQSYRLNVEDAPTVDYVARFIARTQQKYTHRGGVRPFGISTLLGGFDNKGEPALYQTDPAGTYYAWKATAIGKNCKSVTDFLEKKYKEEMDKDTTIRLALKGLLEVTEASGKNIEVVVIAKDGIKWMTDDEVEPLVKELDDTAEKIAKLKETKE</sequence>
<evidence type="ECO:0000256" key="3">
    <source>
        <dbReference type="ARBA" id="ARBA00022942"/>
    </source>
</evidence>
<dbReference type="PANTHER" id="PTHR11599">
    <property type="entry name" value="PROTEASOME SUBUNIT ALPHA/BETA"/>
    <property type="match status" value="1"/>
</dbReference>
<evidence type="ECO:0000256" key="4">
    <source>
        <dbReference type="PROSITE-ProRule" id="PRU00808"/>
    </source>
</evidence>
<dbReference type="GO" id="GO:0019773">
    <property type="term" value="C:proteasome core complex, alpha-subunit complex"/>
    <property type="evidence" value="ECO:0007669"/>
    <property type="project" value="UniProtKB-UniRule"/>
</dbReference>
<comment type="subcellular location">
    <subcellularLocation>
        <location evidence="1">Cytoplasm</location>
    </subcellularLocation>
</comment>
<dbReference type="EMBL" id="CAJNNV010028039">
    <property type="protein sequence ID" value="CAE8622725.1"/>
    <property type="molecule type" value="Genomic_DNA"/>
</dbReference>
<dbReference type="GO" id="GO:0005737">
    <property type="term" value="C:cytoplasm"/>
    <property type="evidence" value="ECO:0007669"/>
    <property type="project" value="UniProtKB-SubCell"/>
</dbReference>
<keyword evidence="7" id="KW-1185">Reference proteome</keyword>
<name>A0A813GC77_POLGL</name>
<dbReference type="SUPFAM" id="SSF56235">
    <property type="entry name" value="N-terminal nucleophile aminohydrolases (Ntn hydrolases)"/>
    <property type="match status" value="1"/>
</dbReference>
<accession>A0A813GC77</accession>
<evidence type="ECO:0008006" key="8">
    <source>
        <dbReference type="Google" id="ProtNLM"/>
    </source>
</evidence>
<dbReference type="Proteomes" id="UP000654075">
    <property type="component" value="Unassembled WGS sequence"/>
</dbReference>
<proteinExistence type="inferred from homology"/>
<reference evidence="6" key="1">
    <citation type="submission" date="2021-02" db="EMBL/GenBank/DDBJ databases">
        <authorList>
            <person name="Dougan E. K."/>
            <person name="Rhodes N."/>
            <person name="Thang M."/>
            <person name="Chan C."/>
        </authorList>
    </citation>
    <scope>NUCLEOTIDE SEQUENCE</scope>
</reference>
<dbReference type="Pfam" id="PF00227">
    <property type="entry name" value="Proteasome"/>
    <property type="match status" value="1"/>
</dbReference>
<dbReference type="InterPro" id="IPR050115">
    <property type="entry name" value="Proteasome_alpha"/>
</dbReference>
<dbReference type="PROSITE" id="PS51475">
    <property type="entry name" value="PROTEASOME_ALPHA_2"/>
    <property type="match status" value="1"/>
</dbReference>
<dbReference type="InterPro" id="IPR001353">
    <property type="entry name" value="Proteasome_sua/b"/>
</dbReference>
<dbReference type="InterPro" id="IPR023332">
    <property type="entry name" value="Proteasome_alpha-type"/>
</dbReference>
<evidence type="ECO:0000256" key="1">
    <source>
        <dbReference type="ARBA" id="ARBA00004496"/>
    </source>
</evidence>
<dbReference type="AlphaFoldDB" id="A0A813GC77"/>
<protein>
    <recommendedName>
        <fullName evidence="8">Proteasome endopeptidase complex</fullName>
    </recommendedName>
</protein>
<dbReference type="InterPro" id="IPR029055">
    <property type="entry name" value="Ntn_hydrolases_N"/>
</dbReference>
<keyword evidence="5" id="KW-0472">Membrane</keyword>
<comment type="caution">
    <text evidence="6">The sequence shown here is derived from an EMBL/GenBank/DDBJ whole genome shotgun (WGS) entry which is preliminary data.</text>
</comment>
<dbReference type="GO" id="GO:0051603">
    <property type="term" value="P:proteolysis involved in protein catabolic process"/>
    <property type="evidence" value="ECO:0007669"/>
    <property type="project" value="InterPro"/>
</dbReference>
<organism evidence="6 7">
    <name type="scientific">Polarella glacialis</name>
    <name type="common">Dinoflagellate</name>
    <dbReference type="NCBI Taxonomy" id="89957"/>
    <lineage>
        <taxon>Eukaryota</taxon>
        <taxon>Sar</taxon>
        <taxon>Alveolata</taxon>
        <taxon>Dinophyceae</taxon>
        <taxon>Suessiales</taxon>
        <taxon>Suessiaceae</taxon>
        <taxon>Polarella</taxon>
    </lineage>
</organism>
<keyword evidence="2" id="KW-0963">Cytoplasm</keyword>
<evidence type="ECO:0000256" key="5">
    <source>
        <dbReference type="SAM" id="Phobius"/>
    </source>
</evidence>
<dbReference type="FunFam" id="3.60.20.10:FF:000004">
    <property type="entry name" value="Proteasome subunit alpha type-4"/>
    <property type="match status" value="1"/>
</dbReference>
<gene>
    <name evidence="6" type="ORF">PGLA1383_LOCUS40119</name>
</gene>
<evidence type="ECO:0000313" key="6">
    <source>
        <dbReference type="EMBL" id="CAE8622725.1"/>
    </source>
</evidence>
<evidence type="ECO:0000313" key="7">
    <source>
        <dbReference type="Proteomes" id="UP000654075"/>
    </source>
</evidence>
<keyword evidence="5" id="KW-0812">Transmembrane</keyword>
<feature type="transmembrane region" description="Helical" evidence="5">
    <location>
        <begin position="63"/>
        <end position="85"/>
    </location>
</feature>
<evidence type="ECO:0000256" key="2">
    <source>
        <dbReference type="ARBA" id="ARBA00022490"/>
    </source>
</evidence>
<keyword evidence="3 4" id="KW-0647">Proteasome</keyword>
<comment type="similarity">
    <text evidence="4">Belongs to the peptidase T1A family.</text>
</comment>
<keyword evidence="5" id="KW-1133">Transmembrane helix</keyword>
<dbReference type="OrthoDB" id="431557at2759"/>
<dbReference type="Gene3D" id="3.60.20.10">
    <property type="entry name" value="Glutamine Phosphoribosylpyrophosphate, subunit 1, domain 1"/>
    <property type="match status" value="1"/>
</dbReference>
<dbReference type="CDD" id="cd03755">
    <property type="entry name" value="proteasome_alpha_type_7"/>
    <property type="match status" value="1"/>
</dbReference>